<evidence type="ECO:0000313" key="3">
    <source>
        <dbReference type="Proteomes" id="UP000294933"/>
    </source>
</evidence>
<dbReference type="SUPFAM" id="SSF54637">
    <property type="entry name" value="Thioesterase/thiol ester dehydrase-isomerase"/>
    <property type="match status" value="1"/>
</dbReference>
<dbReference type="PANTHER" id="PTHR21660:SF1">
    <property type="entry name" value="ACYL-COENZYME A THIOESTERASE 13"/>
    <property type="match status" value="1"/>
</dbReference>
<protein>
    <recommendedName>
        <fullName evidence="4">Thioesterase domain-containing protein</fullName>
    </recommendedName>
</protein>
<evidence type="ECO:0000313" key="2">
    <source>
        <dbReference type="EMBL" id="TDL19397.1"/>
    </source>
</evidence>
<dbReference type="STRING" id="50990.A0A4Y7PVG7"/>
<accession>A0A4Y7PVG7</accession>
<proteinExistence type="predicted"/>
<keyword evidence="1" id="KW-0378">Hydrolase</keyword>
<keyword evidence="3" id="KW-1185">Reference proteome</keyword>
<dbReference type="EMBL" id="ML170197">
    <property type="protein sequence ID" value="TDL19397.1"/>
    <property type="molecule type" value="Genomic_DNA"/>
</dbReference>
<reference evidence="2 3" key="1">
    <citation type="submission" date="2018-06" db="EMBL/GenBank/DDBJ databases">
        <title>A transcriptomic atlas of mushroom development highlights an independent origin of complex multicellularity.</title>
        <authorList>
            <consortium name="DOE Joint Genome Institute"/>
            <person name="Krizsan K."/>
            <person name="Almasi E."/>
            <person name="Merenyi Z."/>
            <person name="Sahu N."/>
            <person name="Viragh M."/>
            <person name="Koszo T."/>
            <person name="Mondo S."/>
            <person name="Kiss B."/>
            <person name="Balint B."/>
            <person name="Kues U."/>
            <person name="Barry K."/>
            <person name="Hegedus J.C."/>
            <person name="Henrissat B."/>
            <person name="Johnson J."/>
            <person name="Lipzen A."/>
            <person name="Ohm R."/>
            <person name="Nagy I."/>
            <person name="Pangilinan J."/>
            <person name="Yan J."/>
            <person name="Xiong Y."/>
            <person name="Grigoriev I.V."/>
            <person name="Hibbett D.S."/>
            <person name="Nagy L.G."/>
        </authorList>
    </citation>
    <scope>NUCLEOTIDE SEQUENCE [LARGE SCALE GENOMIC DNA]</scope>
    <source>
        <strain evidence="2 3">SZMC22713</strain>
    </source>
</reference>
<name>A0A4Y7PVG7_9AGAM</name>
<evidence type="ECO:0008006" key="4">
    <source>
        <dbReference type="Google" id="ProtNLM"/>
    </source>
</evidence>
<dbReference type="Proteomes" id="UP000294933">
    <property type="component" value="Unassembled WGS sequence"/>
</dbReference>
<dbReference type="OrthoDB" id="2831072at2759"/>
<dbReference type="VEuPathDB" id="FungiDB:BD410DRAFT_805813"/>
<dbReference type="InterPro" id="IPR029069">
    <property type="entry name" value="HotDog_dom_sf"/>
</dbReference>
<dbReference type="AlphaFoldDB" id="A0A4Y7PVG7"/>
<dbReference type="Gene3D" id="3.10.129.10">
    <property type="entry name" value="Hotdog Thioesterase"/>
    <property type="match status" value="1"/>
</dbReference>
<organism evidence="2 3">
    <name type="scientific">Rickenella mellea</name>
    <dbReference type="NCBI Taxonomy" id="50990"/>
    <lineage>
        <taxon>Eukaryota</taxon>
        <taxon>Fungi</taxon>
        <taxon>Dikarya</taxon>
        <taxon>Basidiomycota</taxon>
        <taxon>Agaricomycotina</taxon>
        <taxon>Agaricomycetes</taxon>
        <taxon>Hymenochaetales</taxon>
        <taxon>Rickenellaceae</taxon>
        <taxon>Rickenella</taxon>
    </lineage>
</organism>
<sequence>MLKASDIPGTAPLEFKTRCFQLFDGYVWQEHDIFGNSVSRKTRILGLNYDDDNESTVPGRKIVRLECELEVTEQMGNKFDCLHGGYAAYFDVSELLYPQQQGGLIGTIISAVIHIIAVSNSPQLNMNVNFHAPAMLGSTIRIVNSTLVISGRLSSERTHVWFCFIDGDDCATHLGIQPSSITLGENSPTLEIVRPIITPPIEWRPKPPITDFKLMPGSASMDVKEAVWTMVEGHTWFGAFCEDIRKTVRLQSVDGDTVAGKRMSMLTAMTNLGGTLHGGCACFLVDWWTGVMRHPLDGDRISINLNVSFHTSAPEGITIQLVARSVSVGKRITDSQCEIVDARTGRLLVSGTHSQITMTKHANL</sequence>
<evidence type="ECO:0000256" key="1">
    <source>
        <dbReference type="ARBA" id="ARBA00022801"/>
    </source>
</evidence>
<dbReference type="InterPro" id="IPR039298">
    <property type="entry name" value="ACOT13"/>
</dbReference>
<dbReference type="CDD" id="cd03443">
    <property type="entry name" value="PaaI_thioesterase"/>
    <property type="match status" value="1"/>
</dbReference>
<dbReference type="GO" id="GO:0047617">
    <property type="term" value="F:fatty acyl-CoA hydrolase activity"/>
    <property type="evidence" value="ECO:0007669"/>
    <property type="project" value="InterPro"/>
</dbReference>
<dbReference type="PANTHER" id="PTHR21660">
    <property type="entry name" value="THIOESTERASE SUPERFAMILY MEMBER-RELATED"/>
    <property type="match status" value="1"/>
</dbReference>
<gene>
    <name evidence="2" type="ORF">BD410DRAFT_805813</name>
</gene>